<accession>A0A8S1YNW1</accession>
<evidence type="ECO:0000313" key="1">
    <source>
        <dbReference type="EMBL" id="CAD8215543.1"/>
    </source>
</evidence>
<evidence type="ECO:0000313" key="2">
    <source>
        <dbReference type="Proteomes" id="UP000683925"/>
    </source>
</evidence>
<name>A0A8S1YNW1_PAROT</name>
<keyword evidence="2" id="KW-1185">Reference proteome</keyword>
<reference evidence="1" key="1">
    <citation type="submission" date="2021-01" db="EMBL/GenBank/DDBJ databases">
        <authorList>
            <consortium name="Genoscope - CEA"/>
            <person name="William W."/>
        </authorList>
    </citation>
    <scope>NUCLEOTIDE SEQUENCE</scope>
</reference>
<comment type="caution">
    <text evidence="1">The sequence shown here is derived from an EMBL/GenBank/DDBJ whole genome shotgun (WGS) entry which is preliminary data.</text>
</comment>
<organism evidence="1 2">
    <name type="scientific">Paramecium octaurelia</name>
    <dbReference type="NCBI Taxonomy" id="43137"/>
    <lineage>
        <taxon>Eukaryota</taxon>
        <taxon>Sar</taxon>
        <taxon>Alveolata</taxon>
        <taxon>Ciliophora</taxon>
        <taxon>Intramacronucleata</taxon>
        <taxon>Oligohymenophorea</taxon>
        <taxon>Peniculida</taxon>
        <taxon>Parameciidae</taxon>
        <taxon>Paramecium</taxon>
    </lineage>
</organism>
<dbReference type="EMBL" id="CAJJDP010000298">
    <property type="protein sequence ID" value="CAD8215543.1"/>
    <property type="molecule type" value="Genomic_DNA"/>
</dbReference>
<dbReference type="AlphaFoldDB" id="A0A8S1YNW1"/>
<dbReference type="Proteomes" id="UP000683925">
    <property type="component" value="Unassembled WGS sequence"/>
</dbReference>
<sequence>MDVLNVCKFLSIISTSYEISISQGQIKQEVIKKEDEKQEVYILITVRQT</sequence>
<protein>
    <submittedName>
        <fullName evidence="1">Uncharacterized protein</fullName>
    </submittedName>
</protein>
<gene>
    <name evidence="1" type="ORF">POCTA_138.1.T2940002</name>
</gene>
<proteinExistence type="predicted"/>